<name>G3UCU4_LOXAF</name>
<feature type="region of interest" description="Disordered" evidence="1">
    <location>
        <begin position="53"/>
        <end position="113"/>
    </location>
</feature>
<dbReference type="HOGENOM" id="CLU_2151370_0_0_1"/>
<reference evidence="2" key="3">
    <citation type="submission" date="2025-09" db="UniProtKB">
        <authorList>
            <consortium name="Ensembl"/>
        </authorList>
    </citation>
    <scope>IDENTIFICATION</scope>
    <source>
        <strain evidence="2">Isolate ISIS603380</strain>
    </source>
</reference>
<evidence type="ECO:0000256" key="1">
    <source>
        <dbReference type="SAM" id="MobiDB-lite"/>
    </source>
</evidence>
<evidence type="ECO:0000313" key="3">
    <source>
        <dbReference type="Proteomes" id="UP000007646"/>
    </source>
</evidence>
<feature type="region of interest" description="Disordered" evidence="1">
    <location>
        <begin position="1"/>
        <end position="29"/>
    </location>
</feature>
<reference evidence="2 3" key="1">
    <citation type="submission" date="2009-06" db="EMBL/GenBank/DDBJ databases">
        <title>The Genome Sequence of Loxodonta africana (African elephant).</title>
        <authorList>
            <person name="Di Palma F."/>
            <person name="Heiman D."/>
            <person name="Young S."/>
            <person name="Johnson J."/>
            <person name="Lander E.S."/>
            <person name="Lindblad-Toh K."/>
        </authorList>
    </citation>
    <scope>NUCLEOTIDE SEQUENCE [LARGE SCALE GENOMIC DNA]</scope>
    <source>
        <strain evidence="2 3">Isolate ISIS603380</strain>
    </source>
</reference>
<dbReference type="InParanoid" id="G3UCU4"/>
<proteinExistence type="predicted"/>
<protein>
    <submittedName>
        <fullName evidence="2">Uncharacterized protein</fullName>
    </submittedName>
</protein>
<evidence type="ECO:0000313" key="2">
    <source>
        <dbReference type="Ensembl" id="ENSLAFP00000025652.1"/>
    </source>
</evidence>
<keyword evidence="3" id="KW-1185">Reference proteome</keyword>
<dbReference type="PANTHER" id="PTHR35665">
    <property type="entry name" value="PROTEIN LKAAEAR1"/>
    <property type="match status" value="1"/>
</dbReference>
<feature type="compositionally biased region" description="Basic and acidic residues" evidence="1">
    <location>
        <begin position="7"/>
        <end position="29"/>
    </location>
</feature>
<accession>G3UCU4</accession>
<sequence length="113" mass="12476">RLAQSRKCAEARGRGRSPEPRQVRQESREISFLIQQQKSARAAIRLEMFLPPQLKPKRIPDPLDQQEVPVGGEREKPPPPRANKAPARLPAAEASGDYPGGEGGWEHLPALTA</sequence>
<dbReference type="AlphaFoldDB" id="G3UCU4"/>
<feature type="compositionally biased region" description="Low complexity" evidence="1">
    <location>
        <begin position="82"/>
        <end position="94"/>
    </location>
</feature>
<organism evidence="2 3">
    <name type="scientific">Loxodonta africana</name>
    <name type="common">African elephant</name>
    <dbReference type="NCBI Taxonomy" id="9785"/>
    <lineage>
        <taxon>Eukaryota</taxon>
        <taxon>Metazoa</taxon>
        <taxon>Chordata</taxon>
        <taxon>Craniata</taxon>
        <taxon>Vertebrata</taxon>
        <taxon>Euteleostomi</taxon>
        <taxon>Mammalia</taxon>
        <taxon>Eutheria</taxon>
        <taxon>Afrotheria</taxon>
        <taxon>Proboscidea</taxon>
        <taxon>Elephantidae</taxon>
        <taxon>Loxodonta</taxon>
    </lineage>
</organism>
<dbReference type="PANTHER" id="PTHR35665:SF1">
    <property type="entry name" value="PROTEIN LKAAEAR1"/>
    <property type="match status" value="1"/>
</dbReference>
<dbReference type="Pfam" id="PF15478">
    <property type="entry name" value="LKAAEAR"/>
    <property type="match status" value="1"/>
</dbReference>
<dbReference type="eggNOG" id="ENOG502S5XG">
    <property type="taxonomic scope" value="Eukaryota"/>
</dbReference>
<dbReference type="InterPro" id="IPR029152">
    <property type="entry name" value="LKAAEAR1"/>
</dbReference>
<reference evidence="2" key="2">
    <citation type="submission" date="2025-08" db="UniProtKB">
        <authorList>
            <consortium name="Ensembl"/>
        </authorList>
    </citation>
    <scope>IDENTIFICATION</scope>
    <source>
        <strain evidence="2">Isolate ISIS603380</strain>
    </source>
</reference>
<dbReference type="Proteomes" id="UP000007646">
    <property type="component" value="Unassembled WGS sequence"/>
</dbReference>
<dbReference type="OMA" id="EMFLPPQ"/>
<dbReference type="Ensembl" id="ENSLAFT00000030435.1">
    <property type="protein sequence ID" value="ENSLAFP00000025652.1"/>
    <property type="gene ID" value="ENSLAFG00000030939.1"/>
</dbReference>